<dbReference type="EMBL" id="ADNJ02000002">
    <property type="protein sequence ID" value="EFY97432.2"/>
    <property type="molecule type" value="Genomic_DNA"/>
</dbReference>
<feature type="region of interest" description="Disordered" evidence="3">
    <location>
        <begin position="676"/>
        <end position="720"/>
    </location>
</feature>
<evidence type="ECO:0000256" key="2">
    <source>
        <dbReference type="SAM" id="Coils"/>
    </source>
</evidence>
<dbReference type="Gene3D" id="1.25.40.10">
    <property type="entry name" value="Tetratricopeptide repeat domain"/>
    <property type="match status" value="1"/>
</dbReference>
<dbReference type="Pfam" id="PF00226">
    <property type="entry name" value="DnaJ"/>
    <property type="match status" value="1"/>
</dbReference>
<gene>
    <name evidence="6" type="ORF">MAA_07074</name>
</gene>
<dbReference type="RefSeq" id="XP_007823263.2">
    <property type="nucleotide sequence ID" value="XM_007825072.2"/>
</dbReference>
<dbReference type="InterPro" id="IPR011990">
    <property type="entry name" value="TPR-like_helical_dom_sf"/>
</dbReference>
<dbReference type="SMART" id="SM00271">
    <property type="entry name" value="DnaJ"/>
    <property type="match status" value="1"/>
</dbReference>
<dbReference type="SMART" id="SM00028">
    <property type="entry name" value="TPR"/>
    <property type="match status" value="7"/>
</dbReference>
<accession>E9F475</accession>
<keyword evidence="4" id="KW-0472">Membrane</keyword>
<evidence type="ECO:0000259" key="5">
    <source>
        <dbReference type="PROSITE" id="PS50076"/>
    </source>
</evidence>
<dbReference type="InterPro" id="IPR052758">
    <property type="entry name" value="SRC_co-chaperone"/>
</dbReference>
<dbReference type="PROSITE" id="PS00636">
    <property type="entry name" value="DNAJ_1"/>
    <property type="match status" value="1"/>
</dbReference>
<feature type="compositionally biased region" description="Low complexity" evidence="3">
    <location>
        <begin position="7"/>
        <end position="17"/>
    </location>
</feature>
<feature type="compositionally biased region" description="Acidic residues" evidence="3">
    <location>
        <begin position="693"/>
        <end position="711"/>
    </location>
</feature>
<feature type="coiled-coil region" evidence="2">
    <location>
        <begin position="465"/>
        <end position="492"/>
    </location>
</feature>
<dbReference type="Pfam" id="PF14559">
    <property type="entry name" value="TPR_19"/>
    <property type="match status" value="1"/>
</dbReference>
<dbReference type="GeneID" id="19261360"/>
<comment type="caution">
    <text evidence="6">The sequence shown here is derived from an EMBL/GenBank/DDBJ whole genome shotgun (WGS) entry which is preliminary data.</text>
</comment>
<dbReference type="PANTHER" id="PTHR44200:SF1">
    <property type="entry name" value="DNAJ HOMOLOG SUBFAMILY C MEMBER 7"/>
    <property type="match status" value="1"/>
</dbReference>
<reference evidence="6 7" key="2">
    <citation type="journal article" date="2014" name="Proc. Natl. Acad. Sci. U.S.A.">
        <title>Trajectory and genomic determinants of fungal-pathogen speciation and host adaptation.</title>
        <authorList>
            <person name="Hu X."/>
            <person name="Xiao G."/>
            <person name="Zheng P."/>
            <person name="Shang Y."/>
            <person name="Su Y."/>
            <person name="Zhang X."/>
            <person name="Liu X."/>
            <person name="Zhan S."/>
            <person name="St Leger R.J."/>
            <person name="Wang C."/>
        </authorList>
    </citation>
    <scope>GENOME REANNOTATION</scope>
    <source>
        <strain evidence="7">ARSEF 23 / ATCC MYA-3075</strain>
    </source>
</reference>
<dbReference type="CDD" id="cd06257">
    <property type="entry name" value="DnaJ"/>
    <property type="match status" value="1"/>
</dbReference>
<keyword evidence="1" id="KW-0802">TPR repeat</keyword>
<feature type="repeat" description="TPR" evidence="1">
    <location>
        <begin position="197"/>
        <end position="230"/>
    </location>
</feature>
<evidence type="ECO:0000313" key="6">
    <source>
        <dbReference type="EMBL" id="EFY97432.2"/>
    </source>
</evidence>
<feature type="transmembrane region" description="Helical" evidence="4">
    <location>
        <begin position="751"/>
        <end position="780"/>
    </location>
</feature>
<evidence type="ECO:0000256" key="3">
    <source>
        <dbReference type="SAM" id="MobiDB-lite"/>
    </source>
</evidence>
<dbReference type="InterPro" id="IPR036869">
    <property type="entry name" value="J_dom_sf"/>
</dbReference>
<dbReference type="AlphaFoldDB" id="E9F475"/>
<dbReference type="OrthoDB" id="1726119at2759"/>
<organism evidence="6 7">
    <name type="scientific">Metarhizium robertsii (strain ARSEF 23 / ATCC MYA-3075)</name>
    <name type="common">Metarhizium anisopliae (strain ARSEF 23)</name>
    <dbReference type="NCBI Taxonomy" id="655844"/>
    <lineage>
        <taxon>Eukaryota</taxon>
        <taxon>Fungi</taxon>
        <taxon>Dikarya</taxon>
        <taxon>Ascomycota</taxon>
        <taxon>Pezizomycotina</taxon>
        <taxon>Sordariomycetes</taxon>
        <taxon>Hypocreomycetidae</taxon>
        <taxon>Hypocreales</taxon>
        <taxon>Clavicipitaceae</taxon>
        <taxon>Metarhizium</taxon>
    </lineage>
</organism>
<keyword evidence="2" id="KW-0175">Coiled coil</keyword>
<feature type="repeat" description="TPR" evidence="1">
    <location>
        <begin position="382"/>
        <end position="415"/>
    </location>
</feature>
<proteinExistence type="predicted"/>
<dbReference type="PRINTS" id="PR00625">
    <property type="entry name" value="JDOMAIN"/>
</dbReference>
<dbReference type="HOGENOM" id="CLU_015935_2_0_1"/>
<dbReference type="PROSITE" id="PS50005">
    <property type="entry name" value="TPR"/>
    <property type="match status" value="5"/>
</dbReference>
<dbReference type="InterPro" id="IPR018253">
    <property type="entry name" value="DnaJ_domain_CS"/>
</dbReference>
<evidence type="ECO:0000313" key="7">
    <source>
        <dbReference type="Proteomes" id="UP000002498"/>
    </source>
</evidence>
<dbReference type="SUPFAM" id="SSF46565">
    <property type="entry name" value="Chaperone J-domain"/>
    <property type="match status" value="1"/>
</dbReference>
<feature type="compositionally biased region" description="Low complexity" evidence="3">
    <location>
        <begin position="146"/>
        <end position="162"/>
    </location>
</feature>
<dbReference type="KEGG" id="maj:MAA_07074"/>
<dbReference type="Pfam" id="PF13432">
    <property type="entry name" value="TPR_16"/>
    <property type="match status" value="1"/>
</dbReference>
<evidence type="ECO:0000256" key="4">
    <source>
        <dbReference type="SAM" id="Phobius"/>
    </source>
</evidence>
<keyword evidence="7" id="KW-1185">Reference proteome</keyword>
<feature type="repeat" description="TPR" evidence="1">
    <location>
        <begin position="428"/>
        <end position="461"/>
    </location>
</feature>
<reference evidence="6 7" key="1">
    <citation type="journal article" date="2011" name="PLoS Genet.">
        <title>Genome sequencing and comparative transcriptomics of the model entomopathogenic fungi Metarhizium anisopliae and M. acridum.</title>
        <authorList>
            <person name="Gao Q."/>
            <person name="Jin K."/>
            <person name="Ying S.H."/>
            <person name="Zhang Y."/>
            <person name="Xiao G."/>
            <person name="Shang Y."/>
            <person name="Duan Z."/>
            <person name="Hu X."/>
            <person name="Xie X.Q."/>
            <person name="Zhou G."/>
            <person name="Peng G."/>
            <person name="Luo Z."/>
            <person name="Huang W."/>
            <person name="Wang B."/>
            <person name="Fang W."/>
            <person name="Wang S."/>
            <person name="Zhong Y."/>
            <person name="Ma L.J."/>
            <person name="St Leger R.J."/>
            <person name="Zhao G.P."/>
            <person name="Pei Y."/>
            <person name="Feng M.G."/>
            <person name="Xia Y."/>
            <person name="Wang C."/>
        </authorList>
    </citation>
    <scope>NUCLEOTIDE SEQUENCE [LARGE SCALE GENOMIC DNA]</scope>
    <source>
        <strain evidence="7">ARSEF 23 / ATCC MYA-3075</strain>
    </source>
</reference>
<dbReference type="SUPFAM" id="SSF48452">
    <property type="entry name" value="TPR-like"/>
    <property type="match status" value="1"/>
</dbReference>
<dbReference type="PANTHER" id="PTHR44200">
    <property type="entry name" value="DNAJ HOMOLOG SUBFAMILY C MEMBER 7"/>
    <property type="match status" value="1"/>
</dbReference>
<protein>
    <submittedName>
        <fullName evidence="6">Small glutamine-rich tetratricopeptide repeat-containing protein A</fullName>
    </submittedName>
</protein>
<dbReference type="Gene3D" id="1.10.287.110">
    <property type="entry name" value="DnaJ domain"/>
    <property type="match status" value="1"/>
</dbReference>
<sequence length="796" mass="87578">MKFFGGSKKQSSTSTSSSRKHTPSSSVDDRDFLQHQTHPHSEPASPTKGSSNNKSPSKRSSRPVSYREPKDPAPEKSSSSSSTPRHARLSRHSTEPSSTSSSRRSKFDPDTHPLNLPPEERRRLSKLSNSTMSDHMDIDREPVNGASSPASQPQSNPSAQANFSVPIPNGTHHNDAPAPPPHRSNPSSPVPTALDDAEAYKAAGNRFFKDKNYTKAIEQYSKAVDLFPDSPTYLSNRAAARMSNGQYAAALEDCSRAADLDPQNSKILLRLARIYTFLGRPEEAMTTFGRITPAPSAKDMAPTKEMMYHIDTAKHILKQGTGVTMALHAIDQAERGLGPGVLKPRKWQLLRGDAHLLVGRENNLGEAQGIAMALLRNNAQDPEALVLRGRVFYGQGDNTKAIQSFRMALTCDPDYRDAVKWLKTVQRLDRMKEEGNVEFKAGRFQAAIEKYSEALQVDPNNHSINAKLLQNRAQCKIKLKQYNEAIADAEKAVSLDPSYLKAKKTKANALGQAGNWEESVREWKAIQEADPEDRTIPKEIRRAELELKKSLRKDYYKILGVEKDCGPDDVKKAYRKMAIKLHPDKNLDDPDAEAKFKDLSEAYETLSDPQKKAAYDNGDDLMDPADMFGGGGMGGMGGIDPEILFSMMGNQGGFGGGGFRSAGGFPGGAGGFPGGAQFNFANAGGGRSRGDAPESEEEEEEQEAVQWDTDDSDSRDTNIPEDHATAKEKLMHEYQQRRDTRNNLVDTLRQYGMLVLAAVVLLPPHLAVAAVFCMSLVYMLMRYVRPSSRRATKPTG</sequence>
<dbReference type="PROSITE" id="PS50076">
    <property type="entry name" value="DNAJ_2"/>
    <property type="match status" value="1"/>
</dbReference>
<evidence type="ECO:0000256" key="1">
    <source>
        <dbReference type="PROSITE-ProRule" id="PRU00339"/>
    </source>
</evidence>
<feature type="region of interest" description="Disordered" evidence="3">
    <location>
        <begin position="1"/>
        <end position="193"/>
    </location>
</feature>
<feature type="repeat" description="TPR" evidence="1">
    <location>
        <begin position="466"/>
        <end position="499"/>
    </location>
</feature>
<dbReference type="InterPro" id="IPR019734">
    <property type="entry name" value="TPR_rpt"/>
</dbReference>
<name>E9F475_METRA</name>
<dbReference type="Proteomes" id="UP000002498">
    <property type="component" value="Unassembled WGS sequence"/>
</dbReference>
<keyword evidence="4" id="KW-1133">Transmembrane helix</keyword>
<dbReference type="Pfam" id="PF13414">
    <property type="entry name" value="TPR_11"/>
    <property type="match status" value="1"/>
</dbReference>
<dbReference type="InterPro" id="IPR001623">
    <property type="entry name" value="DnaJ_domain"/>
</dbReference>
<feature type="compositionally biased region" description="Basic and acidic residues" evidence="3">
    <location>
        <begin position="65"/>
        <end position="74"/>
    </location>
</feature>
<feature type="repeat" description="TPR" evidence="1">
    <location>
        <begin position="231"/>
        <end position="264"/>
    </location>
</feature>
<keyword evidence="4" id="KW-0812">Transmembrane</keyword>
<feature type="domain" description="J" evidence="5">
    <location>
        <begin position="554"/>
        <end position="619"/>
    </location>
</feature>